<organism evidence="3 4">
    <name type="scientific">Arabis nemorensis</name>
    <dbReference type="NCBI Taxonomy" id="586526"/>
    <lineage>
        <taxon>Eukaryota</taxon>
        <taxon>Viridiplantae</taxon>
        <taxon>Streptophyta</taxon>
        <taxon>Embryophyta</taxon>
        <taxon>Tracheophyta</taxon>
        <taxon>Spermatophyta</taxon>
        <taxon>Magnoliopsida</taxon>
        <taxon>eudicotyledons</taxon>
        <taxon>Gunneridae</taxon>
        <taxon>Pentapetalae</taxon>
        <taxon>rosids</taxon>
        <taxon>malvids</taxon>
        <taxon>Brassicales</taxon>
        <taxon>Brassicaceae</taxon>
        <taxon>Arabideae</taxon>
        <taxon>Arabis</taxon>
    </lineage>
</organism>
<evidence type="ECO:0000313" key="4">
    <source>
        <dbReference type="Proteomes" id="UP000489600"/>
    </source>
</evidence>
<dbReference type="AlphaFoldDB" id="A0A565BF20"/>
<accession>A0A565BF20</accession>
<evidence type="ECO:0000256" key="2">
    <source>
        <dbReference type="SAM" id="MobiDB-lite"/>
    </source>
</evidence>
<gene>
    <name evidence="3" type="ORF">ANE_LOCUS10665</name>
</gene>
<sequence length="118" mass="13071">MRVSSIPINRTVVERGELVRDNGEISQKIGSLTAEIEELRGAESKAKRKMGEMEREIDKSDEERKVLEAIAARAFELETEVARLNQELVTAVTEGEEATAEAKKLRSAISHKGDGAYN</sequence>
<evidence type="ECO:0000313" key="3">
    <source>
        <dbReference type="EMBL" id="VVB00221.1"/>
    </source>
</evidence>
<dbReference type="EMBL" id="CABITT030000004">
    <property type="protein sequence ID" value="VVB00221.1"/>
    <property type="molecule type" value="Genomic_DNA"/>
</dbReference>
<evidence type="ECO:0000256" key="1">
    <source>
        <dbReference type="SAM" id="Coils"/>
    </source>
</evidence>
<name>A0A565BF20_9BRAS</name>
<proteinExistence type="predicted"/>
<feature type="region of interest" description="Disordered" evidence="2">
    <location>
        <begin position="95"/>
        <end position="118"/>
    </location>
</feature>
<reference evidence="3" key="1">
    <citation type="submission" date="2019-07" db="EMBL/GenBank/DDBJ databases">
        <authorList>
            <person name="Dittberner H."/>
        </authorList>
    </citation>
    <scope>NUCLEOTIDE SEQUENCE [LARGE SCALE GENOMIC DNA]</scope>
</reference>
<keyword evidence="1" id="KW-0175">Coiled coil</keyword>
<protein>
    <submittedName>
        <fullName evidence="3">Uncharacterized protein</fullName>
    </submittedName>
</protein>
<dbReference type="Proteomes" id="UP000489600">
    <property type="component" value="Unassembled WGS sequence"/>
</dbReference>
<dbReference type="OrthoDB" id="1939306at2759"/>
<feature type="coiled-coil region" evidence="1">
    <location>
        <begin position="29"/>
        <end position="94"/>
    </location>
</feature>
<keyword evidence="4" id="KW-1185">Reference proteome</keyword>
<comment type="caution">
    <text evidence="3">The sequence shown here is derived from an EMBL/GenBank/DDBJ whole genome shotgun (WGS) entry which is preliminary data.</text>
</comment>